<proteinExistence type="predicted"/>
<evidence type="ECO:0000313" key="2">
    <source>
        <dbReference type="RefSeq" id="XP_026677878.1"/>
    </source>
</evidence>
<gene>
    <name evidence="2" type="primary">LOC113466550</name>
</gene>
<dbReference type="Proteomes" id="UP000079169">
    <property type="component" value="Unplaced"/>
</dbReference>
<dbReference type="RefSeq" id="XP_026677878.1">
    <property type="nucleotide sequence ID" value="XM_026822077.1"/>
</dbReference>
<dbReference type="GeneID" id="113466550"/>
<dbReference type="AlphaFoldDB" id="A0A3Q0ITA4"/>
<dbReference type="OrthoDB" id="6626311at2759"/>
<evidence type="ECO:0000313" key="1">
    <source>
        <dbReference type="Proteomes" id="UP000079169"/>
    </source>
</evidence>
<organism evidence="1 2">
    <name type="scientific">Diaphorina citri</name>
    <name type="common">Asian citrus psyllid</name>
    <dbReference type="NCBI Taxonomy" id="121845"/>
    <lineage>
        <taxon>Eukaryota</taxon>
        <taxon>Metazoa</taxon>
        <taxon>Ecdysozoa</taxon>
        <taxon>Arthropoda</taxon>
        <taxon>Hexapoda</taxon>
        <taxon>Insecta</taxon>
        <taxon>Pterygota</taxon>
        <taxon>Neoptera</taxon>
        <taxon>Paraneoptera</taxon>
        <taxon>Hemiptera</taxon>
        <taxon>Sternorrhyncha</taxon>
        <taxon>Psylloidea</taxon>
        <taxon>Psyllidae</taxon>
        <taxon>Diaphorininae</taxon>
        <taxon>Diaphorina</taxon>
    </lineage>
</organism>
<name>A0A3Q0ITA4_DIACI</name>
<dbReference type="KEGG" id="dci:113466550"/>
<accession>A0A3Q0ITA4</accession>
<keyword evidence="1" id="KW-1185">Reference proteome</keyword>
<protein>
    <submittedName>
        <fullName evidence="2">Uncharacterized protein LOC113466550</fullName>
    </submittedName>
</protein>
<sequence>MAPNVPNQFGLTYQFLASTNIAPAFHLLTQQSNIPYPRSQVFTNHLPLNNSTTGTLVGHIYVRVKLKAYDRCIVSALQQFTAHAQNGEALGSLKTTCSTVKMFAQRFLRALKYFLREQKEELRYVGEK</sequence>
<dbReference type="PaxDb" id="121845-A0A3Q0ITA4"/>
<reference evidence="2" key="1">
    <citation type="submission" date="2025-08" db="UniProtKB">
        <authorList>
            <consortium name="RefSeq"/>
        </authorList>
    </citation>
    <scope>IDENTIFICATION</scope>
</reference>